<name>A0A392VGC2_9FABA</name>
<evidence type="ECO:0000313" key="1">
    <source>
        <dbReference type="EMBL" id="MCI85895.1"/>
    </source>
</evidence>
<feature type="non-terminal residue" evidence="1">
    <location>
        <position position="40"/>
    </location>
</feature>
<proteinExistence type="predicted"/>
<dbReference type="Proteomes" id="UP000265520">
    <property type="component" value="Unassembled WGS sequence"/>
</dbReference>
<comment type="caution">
    <text evidence="1">The sequence shown here is derived from an EMBL/GenBank/DDBJ whole genome shotgun (WGS) entry which is preliminary data.</text>
</comment>
<keyword evidence="2" id="KW-1185">Reference proteome</keyword>
<sequence length="40" mass="4460">MAKVLSPIVAWRGMATQSQKVAQQLVTQERRPATEHEPEG</sequence>
<accession>A0A392VGC2</accession>
<dbReference type="AlphaFoldDB" id="A0A392VGC2"/>
<organism evidence="1 2">
    <name type="scientific">Trifolium medium</name>
    <dbReference type="NCBI Taxonomy" id="97028"/>
    <lineage>
        <taxon>Eukaryota</taxon>
        <taxon>Viridiplantae</taxon>
        <taxon>Streptophyta</taxon>
        <taxon>Embryophyta</taxon>
        <taxon>Tracheophyta</taxon>
        <taxon>Spermatophyta</taxon>
        <taxon>Magnoliopsida</taxon>
        <taxon>eudicotyledons</taxon>
        <taxon>Gunneridae</taxon>
        <taxon>Pentapetalae</taxon>
        <taxon>rosids</taxon>
        <taxon>fabids</taxon>
        <taxon>Fabales</taxon>
        <taxon>Fabaceae</taxon>
        <taxon>Papilionoideae</taxon>
        <taxon>50 kb inversion clade</taxon>
        <taxon>NPAAA clade</taxon>
        <taxon>Hologalegina</taxon>
        <taxon>IRL clade</taxon>
        <taxon>Trifolieae</taxon>
        <taxon>Trifolium</taxon>
    </lineage>
</organism>
<dbReference type="EMBL" id="LXQA011126261">
    <property type="protein sequence ID" value="MCI85895.1"/>
    <property type="molecule type" value="Genomic_DNA"/>
</dbReference>
<reference evidence="1 2" key="1">
    <citation type="journal article" date="2018" name="Front. Plant Sci.">
        <title>Red Clover (Trifolium pratense) and Zigzag Clover (T. medium) - A Picture of Genomic Similarities and Differences.</title>
        <authorList>
            <person name="Dluhosova J."/>
            <person name="Istvanek J."/>
            <person name="Nedelnik J."/>
            <person name="Repkova J."/>
        </authorList>
    </citation>
    <scope>NUCLEOTIDE SEQUENCE [LARGE SCALE GENOMIC DNA]</scope>
    <source>
        <strain evidence="2">cv. 10/8</strain>
        <tissue evidence="1">Leaf</tissue>
    </source>
</reference>
<protein>
    <submittedName>
        <fullName evidence="1">Uncharacterized protein</fullName>
    </submittedName>
</protein>
<evidence type="ECO:0000313" key="2">
    <source>
        <dbReference type="Proteomes" id="UP000265520"/>
    </source>
</evidence>